<reference evidence="1 2" key="1">
    <citation type="submission" date="2021-04" db="EMBL/GenBank/DDBJ databases">
        <authorList>
            <person name="Bliznina A."/>
        </authorList>
    </citation>
    <scope>NUCLEOTIDE SEQUENCE [LARGE SCALE GENOMIC DNA]</scope>
</reference>
<keyword evidence="2" id="KW-1185">Reference proteome</keyword>
<gene>
    <name evidence="1" type="ORF">OKIOD_LOCUS5236</name>
</gene>
<organism evidence="1 2">
    <name type="scientific">Oikopleura dioica</name>
    <name type="common">Tunicate</name>
    <dbReference type="NCBI Taxonomy" id="34765"/>
    <lineage>
        <taxon>Eukaryota</taxon>
        <taxon>Metazoa</taxon>
        <taxon>Chordata</taxon>
        <taxon>Tunicata</taxon>
        <taxon>Appendicularia</taxon>
        <taxon>Copelata</taxon>
        <taxon>Oikopleuridae</taxon>
        <taxon>Oikopleura</taxon>
    </lineage>
</organism>
<proteinExistence type="predicted"/>
<name>A0ABN7SBH9_OIKDI</name>
<protein>
    <submittedName>
        <fullName evidence="1">Oidioi.mRNA.OKI2018_I69.XSR.g13678.t1.cds</fullName>
    </submittedName>
</protein>
<accession>A0ABN7SBH9</accession>
<sequence length="134" mass="15610">MFNCGAATFEDVMELTPRMEDEEIPCSLPSLGENPSRFMLAVSAGTKRAYDLLFLTVCAYHYCLLSAMRTKESIVNFCHAAKAFFKDFIQLYPDEQQILCKRIFQVYYHTNYGDAIKIFFTFCFAYVLFSFRVY</sequence>
<dbReference type="EMBL" id="OU015569">
    <property type="protein sequence ID" value="CAG5094575.1"/>
    <property type="molecule type" value="Genomic_DNA"/>
</dbReference>
<dbReference type="Proteomes" id="UP001158576">
    <property type="component" value="Chromosome XSR"/>
</dbReference>
<evidence type="ECO:0000313" key="2">
    <source>
        <dbReference type="Proteomes" id="UP001158576"/>
    </source>
</evidence>
<evidence type="ECO:0000313" key="1">
    <source>
        <dbReference type="EMBL" id="CAG5094575.1"/>
    </source>
</evidence>